<evidence type="ECO:0000256" key="4">
    <source>
        <dbReference type="PROSITE-ProRule" id="PRU00601"/>
    </source>
</evidence>
<keyword evidence="3" id="KW-0862">Zinc</keyword>
<dbReference type="GeneID" id="100115312"/>
<evidence type="ECO:0000313" key="10">
    <source>
        <dbReference type="Proteomes" id="UP000002358"/>
    </source>
</evidence>
<dbReference type="PANTHER" id="PTHR21319:SF53">
    <property type="entry name" value="RING FINGER AND CHY ZINC FINGER DOMAIN-CONTAINING PROTEIN 1"/>
    <property type="match status" value="1"/>
</dbReference>
<dbReference type="Gene3D" id="3.30.40.10">
    <property type="entry name" value="Zinc/RING finger domain, C3HC4 (zinc finger)"/>
    <property type="match status" value="1"/>
</dbReference>
<dbReference type="PROSITE" id="PS50089">
    <property type="entry name" value="ZF_RING_2"/>
    <property type="match status" value="1"/>
</dbReference>
<dbReference type="SUPFAM" id="SSF161245">
    <property type="entry name" value="Zinc hairpin stack"/>
    <property type="match status" value="1"/>
</dbReference>
<name>A0A7M7IWY6_NASVI</name>
<evidence type="ECO:0000256" key="3">
    <source>
        <dbReference type="ARBA" id="ARBA00022833"/>
    </source>
</evidence>
<dbReference type="GO" id="GO:0016567">
    <property type="term" value="P:protein ubiquitination"/>
    <property type="evidence" value="ECO:0007669"/>
    <property type="project" value="TreeGrafter"/>
</dbReference>
<evidence type="ECO:0000256" key="5">
    <source>
        <dbReference type="SAM" id="MobiDB-lite"/>
    </source>
</evidence>
<keyword evidence="1" id="KW-0479">Metal-binding</keyword>
<dbReference type="Gene3D" id="2.20.28.10">
    <property type="match status" value="1"/>
</dbReference>
<dbReference type="FunCoup" id="A0A7M7IWY6">
    <property type="interactions" value="1184"/>
</dbReference>
<dbReference type="SMART" id="SM00184">
    <property type="entry name" value="RING"/>
    <property type="match status" value="1"/>
</dbReference>
<evidence type="ECO:0000259" key="8">
    <source>
        <dbReference type="PROSITE" id="PS51270"/>
    </source>
</evidence>
<dbReference type="CTD" id="25898"/>
<dbReference type="Pfam" id="PF13639">
    <property type="entry name" value="zf-RING_2"/>
    <property type="match status" value="1"/>
</dbReference>
<dbReference type="PROSITE" id="PS51270">
    <property type="entry name" value="ZF_CTCHY"/>
    <property type="match status" value="1"/>
</dbReference>
<dbReference type="SUPFAM" id="SSF161219">
    <property type="entry name" value="CHY zinc finger-like"/>
    <property type="match status" value="1"/>
</dbReference>
<dbReference type="SUPFAM" id="SSF57850">
    <property type="entry name" value="RING/U-box"/>
    <property type="match status" value="1"/>
</dbReference>
<dbReference type="CDD" id="cd16464">
    <property type="entry name" value="RING-H2_Pirh2-like"/>
    <property type="match status" value="1"/>
</dbReference>
<dbReference type="Pfam" id="PF05495">
    <property type="entry name" value="zf-CHY"/>
    <property type="match status" value="1"/>
</dbReference>
<reference evidence="9" key="1">
    <citation type="submission" date="2021-01" db="UniProtKB">
        <authorList>
            <consortium name="EnsemblMetazoa"/>
        </authorList>
    </citation>
    <scope>IDENTIFICATION</scope>
</reference>
<dbReference type="RefSeq" id="XP_016839855.1">
    <property type="nucleotide sequence ID" value="XM_016984366.3"/>
</dbReference>
<feature type="domain" description="CTCHY-type" evidence="8">
    <location>
        <begin position="99"/>
        <end position="162"/>
    </location>
</feature>
<dbReference type="GO" id="GO:0061630">
    <property type="term" value="F:ubiquitin protein ligase activity"/>
    <property type="evidence" value="ECO:0007669"/>
    <property type="project" value="TreeGrafter"/>
</dbReference>
<dbReference type="FunFam" id="3.30.40.10:FF:000188">
    <property type="entry name" value="RING finger and CHY zinc finger domain-containing protein 1"/>
    <property type="match status" value="1"/>
</dbReference>
<dbReference type="InterPro" id="IPR013083">
    <property type="entry name" value="Znf_RING/FYVE/PHD"/>
</dbReference>
<feature type="region of interest" description="Disordered" evidence="5">
    <location>
        <begin position="1"/>
        <end position="26"/>
    </location>
</feature>
<dbReference type="OrthoDB" id="411372at2759"/>
<dbReference type="EnsemblMetazoa" id="XM_016984366">
    <property type="protein sequence ID" value="XP_016839855"/>
    <property type="gene ID" value="LOC100115312"/>
</dbReference>
<feature type="compositionally biased region" description="Polar residues" evidence="5">
    <location>
        <begin position="16"/>
        <end position="26"/>
    </location>
</feature>
<keyword evidence="2 4" id="KW-0863">Zinc-finger</keyword>
<accession>A0A7M7IWY6</accession>
<evidence type="ECO:0000313" key="9">
    <source>
        <dbReference type="EnsemblMetazoa" id="XP_016839855"/>
    </source>
</evidence>
<feature type="region of interest" description="Disordered" evidence="5">
    <location>
        <begin position="302"/>
        <end position="328"/>
    </location>
</feature>
<dbReference type="SMR" id="A0A7M7IWY6"/>
<dbReference type="GO" id="GO:0005634">
    <property type="term" value="C:nucleus"/>
    <property type="evidence" value="ECO:0007669"/>
    <property type="project" value="TreeGrafter"/>
</dbReference>
<evidence type="ECO:0000256" key="1">
    <source>
        <dbReference type="ARBA" id="ARBA00022723"/>
    </source>
</evidence>
<dbReference type="GO" id="GO:0008270">
    <property type="term" value="F:zinc ion binding"/>
    <property type="evidence" value="ECO:0007669"/>
    <property type="project" value="UniProtKB-KW"/>
</dbReference>
<keyword evidence="10" id="KW-1185">Reference proteome</keyword>
<evidence type="ECO:0000259" key="6">
    <source>
        <dbReference type="PROSITE" id="PS50089"/>
    </source>
</evidence>
<evidence type="ECO:0000259" key="7">
    <source>
        <dbReference type="PROSITE" id="PS51266"/>
    </source>
</evidence>
<dbReference type="InterPro" id="IPR039512">
    <property type="entry name" value="RCHY1_zinc-ribbon"/>
</dbReference>
<dbReference type="InterPro" id="IPR001841">
    <property type="entry name" value="Znf_RING"/>
</dbReference>
<organism evidence="9 10">
    <name type="scientific">Nasonia vitripennis</name>
    <name type="common">Parasitic wasp</name>
    <dbReference type="NCBI Taxonomy" id="7425"/>
    <lineage>
        <taxon>Eukaryota</taxon>
        <taxon>Metazoa</taxon>
        <taxon>Ecdysozoa</taxon>
        <taxon>Arthropoda</taxon>
        <taxon>Hexapoda</taxon>
        <taxon>Insecta</taxon>
        <taxon>Pterygota</taxon>
        <taxon>Neoptera</taxon>
        <taxon>Endopterygota</taxon>
        <taxon>Hymenoptera</taxon>
        <taxon>Apocrita</taxon>
        <taxon>Proctotrupomorpha</taxon>
        <taxon>Chalcidoidea</taxon>
        <taxon>Pteromalidae</taxon>
        <taxon>Pteromalinae</taxon>
        <taxon>Nasonia</taxon>
    </lineage>
</organism>
<dbReference type="InterPro" id="IPR008913">
    <property type="entry name" value="Znf_CHY"/>
</dbReference>
<dbReference type="InterPro" id="IPR037275">
    <property type="entry name" value="Znf_CTCHY_sf"/>
</dbReference>
<feature type="domain" description="CHY-type" evidence="7">
    <location>
        <begin position="30"/>
        <end position="97"/>
    </location>
</feature>
<feature type="domain" description="RING-type" evidence="6">
    <location>
        <begin position="163"/>
        <end position="206"/>
    </location>
</feature>
<dbReference type="PANTHER" id="PTHR21319">
    <property type="entry name" value="RING FINGER AND CHY ZINC FINGER DOMAIN-CONTAINING PROTEIN 1"/>
    <property type="match status" value="1"/>
</dbReference>
<sequence>MEKDEDLGDFSGNGGTNVEQPDSCSKPNEVVENTYGCEHYKRKSKFVTPCCDKVYTCRFCHDEQEAHTVKRKEVTELICVLCDTRQPVQATCQKCHVRFGKYTCLECNLFDDEDKNQYHCDGCGICRLGGRDRFFHCAKCNMCLPVELQNGHKCVENVSHANCPVCLEDIHTSRIPCHIPNCGHLLHRTCFEDLLHSGHYACPTCQVSLLDMSDLWRFLDSEVSITPMPPEYKDYKADILCKDCHEVLYRHIYLMKEFSLEFVKRLTKIMLIQESTVKFHVVGLKCLNCGSYNTCRIKGSPCPDPESLDVAASGSRTGNDDQSGSQAQ</sequence>
<evidence type="ECO:0000256" key="2">
    <source>
        <dbReference type="ARBA" id="ARBA00022771"/>
    </source>
</evidence>
<dbReference type="GO" id="GO:0006511">
    <property type="term" value="P:ubiquitin-dependent protein catabolic process"/>
    <property type="evidence" value="ECO:0007669"/>
    <property type="project" value="TreeGrafter"/>
</dbReference>
<dbReference type="Proteomes" id="UP000002358">
    <property type="component" value="Chromosome 3"/>
</dbReference>
<dbReference type="InterPro" id="IPR037274">
    <property type="entry name" value="Znf_CHY_sf"/>
</dbReference>
<dbReference type="Pfam" id="PF14599">
    <property type="entry name" value="zinc_ribbon_6"/>
    <property type="match status" value="2"/>
</dbReference>
<protein>
    <recommendedName>
        <fullName evidence="11">RING finger and CHY zinc finger domain-containing protein 1</fullName>
    </recommendedName>
</protein>
<evidence type="ECO:0008006" key="11">
    <source>
        <dbReference type="Google" id="ProtNLM"/>
    </source>
</evidence>
<dbReference type="InterPro" id="IPR017921">
    <property type="entry name" value="Znf_CTCHY"/>
</dbReference>
<dbReference type="PROSITE" id="PS51266">
    <property type="entry name" value="ZF_CHY"/>
    <property type="match status" value="1"/>
</dbReference>
<feature type="compositionally biased region" description="Polar residues" evidence="5">
    <location>
        <begin position="314"/>
        <end position="328"/>
    </location>
</feature>
<proteinExistence type="predicted"/>
<dbReference type="AlphaFoldDB" id="A0A7M7IWY6"/>
<dbReference type="InParanoid" id="A0A7M7IWY6"/>